<evidence type="ECO:0000256" key="1">
    <source>
        <dbReference type="SAM" id="SignalP"/>
    </source>
</evidence>
<dbReference type="EMBL" id="JADBEB010000001">
    <property type="protein sequence ID" value="MBE1491499.1"/>
    <property type="molecule type" value="Genomic_DNA"/>
</dbReference>
<evidence type="ECO:0000313" key="3">
    <source>
        <dbReference type="Proteomes" id="UP000649753"/>
    </source>
</evidence>
<feature type="chain" id="PRO_5037887244" description="Twin-arginine translocation signal domain-containing protein" evidence="1">
    <location>
        <begin position="35"/>
        <end position="227"/>
    </location>
</feature>
<dbReference type="InterPro" id="IPR006311">
    <property type="entry name" value="TAT_signal"/>
</dbReference>
<dbReference type="RefSeq" id="WP_192770562.1">
    <property type="nucleotide sequence ID" value="NZ_JADBEB010000001.1"/>
</dbReference>
<sequence length="227" mass="24450">MSNRITRRTVLRTAAITGGIAAAGSVLPAASASAAPRRKPKRPAISANGWTIQANKDRDSQIWTRSVGAAGLSVALWIGDVEAILLHVVRRFHYEIEAIQGLDLAGWCEIGKLDKRLPESNLASGTAIRIRPGARAKGGFFPMQELVLRDVLAECGGTVRWGGDDREVDESLFYIAIGPHDEQVRTVADKFRGWEATPGKGAGVDVDVLSPSRRSRAESLASVQRSN</sequence>
<keyword evidence="3" id="KW-1185">Reference proteome</keyword>
<gene>
    <name evidence="2" type="ORF">H4W31_007137</name>
</gene>
<dbReference type="PROSITE" id="PS51318">
    <property type="entry name" value="TAT"/>
    <property type="match status" value="1"/>
</dbReference>
<feature type="signal peptide" evidence="1">
    <location>
        <begin position="1"/>
        <end position="34"/>
    </location>
</feature>
<dbReference type="AlphaFoldDB" id="A0A927MBL8"/>
<proteinExistence type="predicted"/>
<dbReference type="Proteomes" id="UP000649753">
    <property type="component" value="Unassembled WGS sequence"/>
</dbReference>
<reference evidence="2" key="1">
    <citation type="submission" date="2020-10" db="EMBL/GenBank/DDBJ databases">
        <title>Sequencing the genomes of 1000 actinobacteria strains.</title>
        <authorList>
            <person name="Klenk H.-P."/>
        </authorList>
    </citation>
    <scope>NUCLEOTIDE SEQUENCE</scope>
    <source>
        <strain evidence="2">DSM 46832</strain>
    </source>
</reference>
<comment type="caution">
    <text evidence="2">The sequence shown here is derived from an EMBL/GenBank/DDBJ whole genome shotgun (WGS) entry which is preliminary data.</text>
</comment>
<protein>
    <recommendedName>
        <fullName evidence="4">Twin-arginine translocation signal domain-containing protein</fullName>
    </recommendedName>
</protein>
<evidence type="ECO:0008006" key="4">
    <source>
        <dbReference type="Google" id="ProtNLM"/>
    </source>
</evidence>
<accession>A0A927MBL8</accession>
<evidence type="ECO:0000313" key="2">
    <source>
        <dbReference type="EMBL" id="MBE1491499.1"/>
    </source>
</evidence>
<name>A0A927MBL8_9ACTN</name>
<keyword evidence="1" id="KW-0732">Signal</keyword>
<organism evidence="2 3">
    <name type="scientific">Plantactinospora soyae</name>
    <dbReference type="NCBI Taxonomy" id="1544732"/>
    <lineage>
        <taxon>Bacteria</taxon>
        <taxon>Bacillati</taxon>
        <taxon>Actinomycetota</taxon>
        <taxon>Actinomycetes</taxon>
        <taxon>Micromonosporales</taxon>
        <taxon>Micromonosporaceae</taxon>
        <taxon>Plantactinospora</taxon>
    </lineage>
</organism>